<reference evidence="2" key="1">
    <citation type="submission" date="2016-11" db="EMBL/GenBank/DDBJ databases">
        <authorList>
            <person name="Varghese N."/>
            <person name="Submissions S."/>
        </authorList>
    </citation>
    <scope>NUCLEOTIDE SEQUENCE [LARGE SCALE GENOMIC DNA]</scope>
    <source>
        <strain evidence="2">DSM 100564</strain>
    </source>
</reference>
<organism evidence="1 2">
    <name type="scientific">Shimia gijangensis</name>
    <dbReference type="NCBI Taxonomy" id="1470563"/>
    <lineage>
        <taxon>Bacteria</taxon>
        <taxon>Pseudomonadati</taxon>
        <taxon>Pseudomonadota</taxon>
        <taxon>Alphaproteobacteria</taxon>
        <taxon>Rhodobacterales</taxon>
        <taxon>Roseobacteraceae</taxon>
    </lineage>
</organism>
<evidence type="ECO:0000313" key="1">
    <source>
        <dbReference type="EMBL" id="SHK59539.1"/>
    </source>
</evidence>
<protein>
    <submittedName>
        <fullName evidence="1">Uncharacterized protein</fullName>
    </submittedName>
</protein>
<accession>A0A1M6TRM5</accession>
<dbReference type="STRING" id="1470563.SAMN05444000_1443"/>
<name>A0A1M6TRM5_9RHOB</name>
<evidence type="ECO:0000313" key="2">
    <source>
        <dbReference type="Proteomes" id="UP000183982"/>
    </source>
</evidence>
<dbReference type="RefSeq" id="WP_139280807.1">
    <property type="nucleotide sequence ID" value="NZ_FQZQ01000044.1"/>
</dbReference>
<dbReference type="EMBL" id="FQZQ01000044">
    <property type="protein sequence ID" value="SHK59539.1"/>
    <property type="molecule type" value="Genomic_DNA"/>
</dbReference>
<keyword evidence="2" id="KW-1185">Reference proteome</keyword>
<dbReference type="OrthoDB" id="7277848at2"/>
<dbReference type="Proteomes" id="UP000183982">
    <property type="component" value="Unassembled WGS sequence"/>
</dbReference>
<gene>
    <name evidence="1" type="ORF">SAMN05444000_1443</name>
</gene>
<dbReference type="AlphaFoldDB" id="A0A1M6TRM5"/>
<sequence length="170" mass="19240">MDKDFRTELKRLEVLGPLEFSVLKDLFEGSLSVTLDAAMLAQNLEVNSEDTSAEVLCFEVPFTQKRRGIEARFFMSGSALSIDKALTANIAKRQDWLRRIKKGETFAEIADLENTTKKRVQQMLDYAFLAPDIVRDVLAGKQPIGLTSTWIATHFVPSDWAEQRELITTL</sequence>
<proteinExistence type="predicted"/>